<dbReference type="PANTHER" id="PTHR37490:SF3">
    <property type="entry name" value="DUF3431 DOMAIN CONTAINING PROTEIN"/>
    <property type="match status" value="1"/>
</dbReference>
<keyword evidence="2" id="KW-1185">Reference proteome</keyword>
<evidence type="ECO:0000313" key="1">
    <source>
        <dbReference type="EMBL" id="CAF9941135.1"/>
    </source>
</evidence>
<dbReference type="EMBL" id="CAJPDT010000142">
    <property type="protein sequence ID" value="CAF9941135.1"/>
    <property type="molecule type" value="Genomic_DNA"/>
</dbReference>
<dbReference type="OrthoDB" id="426718at2759"/>
<reference evidence="1" key="1">
    <citation type="submission" date="2021-03" db="EMBL/GenBank/DDBJ databases">
        <authorList>
            <person name="Tagirdzhanova G."/>
        </authorList>
    </citation>
    <scope>NUCLEOTIDE SEQUENCE</scope>
</reference>
<dbReference type="Proteomes" id="UP000664534">
    <property type="component" value="Unassembled WGS sequence"/>
</dbReference>
<sequence>MSALKKLIQLISTAAFVVFFFFLSKLNTEGFSRGKHRVGKNEEVFQDRSAWSAPGRDGSISEIRGSLDAAASSSSSYIHPGVPKLLDSTYSRVMVIPRLQSDNISWVSDELHDVDTAVYIVNDPWAALHPPKNKGHEVMIYLSYIINHYDTLPDILIFMHAHRWTHHNNALLAYDAVETVRRLKSDYVTREGYVNLRCHWSPGCPEWLHPANSQESLEKQEEILLSKCWNELFPSDPLPTALGQACCAQFALSKERVLSIPLSRFIFYRDWITRTPLSDYVSGRLWEYSWQFIFTGRSIYCPAEHICYCGGFGLCFGGASEFEAFEELRRKKQNLQLETNELLEGRSSERGTDLESHRSNASAVRYAYLNSQIEILEQDLALRKEDAFKRGLNPRNRAKECGTRWKETGGL</sequence>
<protein>
    <submittedName>
        <fullName evidence="1">Uncharacterized protein</fullName>
    </submittedName>
</protein>
<dbReference type="AlphaFoldDB" id="A0A8H3PIM7"/>
<comment type="caution">
    <text evidence="1">The sequence shown here is derived from an EMBL/GenBank/DDBJ whole genome shotgun (WGS) entry which is preliminary data.</text>
</comment>
<gene>
    <name evidence="1" type="ORF">IMSHALPRED_002437</name>
</gene>
<dbReference type="PANTHER" id="PTHR37490">
    <property type="entry name" value="EXPRESSED PROTEIN"/>
    <property type="match status" value="1"/>
</dbReference>
<proteinExistence type="predicted"/>
<organism evidence="1 2">
    <name type="scientific">Imshaugia aleurites</name>
    <dbReference type="NCBI Taxonomy" id="172621"/>
    <lineage>
        <taxon>Eukaryota</taxon>
        <taxon>Fungi</taxon>
        <taxon>Dikarya</taxon>
        <taxon>Ascomycota</taxon>
        <taxon>Pezizomycotina</taxon>
        <taxon>Lecanoromycetes</taxon>
        <taxon>OSLEUM clade</taxon>
        <taxon>Lecanoromycetidae</taxon>
        <taxon>Lecanorales</taxon>
        <taxon>Lecanorineae</taxon>
        <taxon>Parmeliaceae</taxon>
        <taxon>Imshaugia</taxon>
    </lineage>
</organism>
<evidence type="ECO:0000313" key="2">
    <source>
        <dbReference type="Proteomes" id="UP000664534"/>
    </source>
</evidence>
<accession>A0A8H3PIM7</accession>
<dbReference type="Pfam" id="PF11913">
    <property type="entry name" value="DUF3431"/>
    <property type="match status" value="1"/>
</dbReference>
<dbReference type="InterPro" id="IPR021838">
    <property type="entry name" value="DUF3431"/>
</dbReference>
<name>A0A8H3PIM7_9LECA</name>